<dbReference type="InterPro" id="IPR005467">
    <property type="entry name" value="His_kinase_dom"/>
</dbReference>
<dbReference type="InterPro" id="IPR013767">
    <property type="entry name" value="PAS_fold"/>
</dbReference>
<dbReference type="PRINTS" id="PR00344">
    <property type="entry name" value="BCTRLSENSOR"/>
</dbReference>
<dbReference type="Pfam" id="PF00989">
    <property type="entry name" value="PAS"/>
    <property type="match status" value="1"/>
</dbReference>
<dbReference type="SUPFAM" id="SSF55785">
    <property type="entry name" value="PYP-like sensor domain (PAS domain)"/>
    <property type="match status" value="1"/>
</dbReference>
<dbReference type="Pfam" id="PF02518">
    <property type="entry name" value="HATPase_c"/>
    <property type="match status" value="1"/>
</dbReference>
<dbReference type="Proteomes" id="UP000593892">
    <property type="component" value="Chromosome"/>
</dbReference>
<dbReference type="PROSITE" id="PS50110">
    <property type="entry name" value="RESPONSE_REGULATORY"/>
    <property type="match status" value="2"/>
</dbReference>
<dbReference type="EMBL" id="CP063849">
    <property type="protein sequence ID" value="QOY89604.1"/>
    <property type="molecule type" value="Genomic_DNA"/>
</dbReference>
<evidence type="ECO:0000256" key="3">
    <source>
        <dbReference type="ARBA" id="ARBA00022553"/>
    </source>
</evidence>
<dbReference type="InterPro" id="IPR003661">
    <property type="entry name" value="HisK_dim/P_dom"/>
</dbReference>
<accession>A0A7S7SLQ6</accession>
<dbReference type="NCBIfam" id="TIGR00229">
    <property type="entry name" value="sensory_box"/>
    <property type="match status" value="1"/>
</dbReference>
<dbReference type="AlphaFoldDB" id="A0A7S7SLQ6"/>
<dbReference type="PANTHER" id="PTHR45339:SF1">
    <property type="entry name" value="HYBRID SIGNAL TRANSDUCTION HISTIDINE KINASE J"/>
    <property type="match status" value="1"/>
</dbReference>
<keyword evidence="3 5" id="KW-0597">Phosphoprotein</keyword>
<feature type="domain" description="PAS" evidence="9">
    <location>
        <begin position="202"/>
        <end position="268"/>
    </location>
</feature>
<evidence type="ECO:0000256" key="6">
    <source>
        <dbReference type="SAM" id="Coils"/>
    </source>
</evidence>
<dbReference type="EC" id="2.7.13.3" evidence="2"/>
<dbReference type="SUPFAM" id="SSF47384">
    <property type="entry name" value="Homodimeric domain of signal transducing histidine kinase"/>
    <property type="match status" value="1"/>
</dbReference>
<dbReference type="GO" id="GO:0006355">
    <property type="term" value="P:regulation of DNA-templated transcription"/>
    <property type="evidence" value="ECO:0007669"/>
    <property type="project" value="InterPro"/>
</dbReference>
<proteinExistence type="predicted"/>
<dbReference type="InterPro" id="IPR035965">
    <property type="entry name" value="PAS-like_dom_sf"/>
</dbReference>
<dbReference type="SUPFAM" id="SSF55874">
    <property type="entry name" value="ATPase domain of HSP90 chaperone/DNA topoisomerase II/histidine kinase"/>
    <property type="match status" value="1"/>
</dbReference>
<dbReference type="CDD" id="cd00082">
    <property type="entry name" value="HisKA"/>
    <property type="match status" value="1"/>
</dbReference>
<dbReference type="InterPro" id="IPR004358">
    <property type="entry name" value="Sig_transdc_His_kin-like_C"/>
</dbReference>
<dbReference type="Gene3D" id="3.30.565.10">
    <property type="entry name" value="Histidine kinase-like ATPase, C-terminal domain"/>
    <property type="match status" value="1"/>
</dbReference>
<name>A0A7S7SLQ6_PALFE</name>
<dbReference type="InterPro" id="IPR003594">
    <property type="entry name" value="HATPase_dom"/>
</dbReference>
<feature type="coiled-coil region" evidence="6">
    <location>
        <begin position="178"/>
        <end position="205"/>
    </location>
</feature>
<evidence type="ECO:0000313" key="10">
    <source>
        <dbReference type="EMBL" id="QOY89604.1"/>
    </source>
</evidence>
<evidence type="ECO:0000256" key="2">
    <source>
        <dbReference type="ARBA" id="ARBA00012438"/>
    </source>
</evidence>
<dbReference type="InterPro" id="IPR036097">
    <property type="entry name" value="HisK_dim/P_sf"/>
</dbReference>
<dbReference type="SMART" id="SM00387">
    <property type="entry name" value="HATPase_c"/>
    <property type="match status" value="1"/>
</dbReference>
<dbReference type="CDD" id="cd16922">
    <property type="entry name" value="HATPase_EvgS-ArcB-TorS-like"/>
    <property type="match status" value="1"/>
</dbReference>
<reference evidence="10 11" key="1">
    <citation type="submission" date="2020-10" db="EMBL/GenBank/DDBJ databases">
        <title>Complete genome sequence of Paludibaculum fermentans P105T, a facultatively anaerobic acidobacterium capable of dissimilatory Fe(III) reduction.</title>
        <authorList>
            <person name="Dedysh S.N."/>
            <person name="Beletsky A.V."/>
            <person name="Kulichevskaya I.S."/>
            <person name="Mardanov A.V."/>
            <person name="Ravin N.V."/>
        </authorList>
    </citation>
    <scope>NUCLEOTIDE SEQUENCE [LARGE SCALE GENOMIC DNA]</scope>
    <source>
        <strain evidence="10 11">P105</strain>
    </source>
</reference>
<dbReference type="Pfam" id="PF00072">
    <property type="entry name" value="Response_reg"/>
    <property type="match status" value="1"/>
</dbReference>
<dbReference type="InterPro" id="IPR000014">
    <property type="entry name" value="PAS"/>
</dbReference>
<dbReference type="SMART" id="SM00448">
    <property type="entry name" value="REC"/>
    <property type="match status" value="2"/>
</dbReference>
<feature type="domain" description="Response regulatory" evidence="8">
    <location>
        <begin position="12"/>
        <end position="158"/>
    </location>
</feature>
<feature type="modified residue" description="4-aspartylphosphate" evidence="5">
    <location>
        <position position="635"/>
    </location>
</feature>
<dbReference type="SMART" id="SM00388">
    <property type="entry name" value="HisKA"/>
    <property type="match status" value="1"/>
</dbReference>
<dbReference type="SMART" id="SM00091">
    <property type="entry name" value="PAS"/>
    <property type="match status" value="1"/>
</dbReference>
<dbReference type="PROSITE" id="PS50112">
    <property type="entry name" value="PAS"/>
    <property type="match status" value="1"/>
</dbReference>
<feature type="domain" description="Histidine kinase" evidence="7">
    <location>
        <begin position="343"/>
        <end position="566"/>
    </location>
</feature>
<evidence type="ECO:0000256" key="4">
    <source>
        <dbReference type="ARBA" id="ARBA00023012"/>
    </source>
</evidence>
<dbReference type="InterPro" id="IPR036890">
    <property type="entry name" value="HATPase_C_sf"/>
</dbReference>
<evidence type="ECO:0000256" key="5">
    <source>
        <dbReference type="PROSITE-ProRule" id="PRU00169"/>
    </source>
</evidence>
<dbReference type="GO" id="GO:0000155">
    <property type="term" value="F:phosphorelay sensor kinase activity"/>
    <property type="evidence" value="ECO:0007669"/>
    <property type="project" value="InterPro"/>
</dbReference>
<protein>
    <recommendedName>
        <fullName evidence="2">histidine kinase</fullName>
        <ecNumber evidence="2">2.7.13.3</ecNumber>
    </recommendedName>
</protein>
<dbReference type="Gene3D" id="3.30.450.20">
    <property type="entry name" value="PAS domain"/>
    <property type="match status" value="1"/>
</dbReference>
<evidence type="ECO:0000256" key="1">
    <source>
        <dbReference type="ARBA" id="ARBA00000085"/>
    </source>
</evidence>
<comment type="catalytic activity">
    <reaction evidence="1">
        <text>ATP + protein L-histidine = ADP + protein N-phospho-L-histidine.</text>
        <dbReference type="EC" id="2.7.13.3"/>
    </reaction>
</comment>
<dbReference type="PANTHER" id="PTHR45339">
    <property type="entry name" value="HYBRID SIGNAL TRANSDUCTION HISTIDINE KINASE J"/>
    <property type="match status" value="1"/>
</dbReference>
<organism evidence="10 11">
    <name type="scientific">Paludibaculum fermentans</name>
    <dbReference type="NCBI Taxonomy" id="1473598"/>
    <lineage>
        <taxon>Bacteria</taxon>
        <taxon>Pseudomonadati</taxon>
        <taxon>Acidobacteriota</taxon>
        <taxon>Terriglobia</taxon>
        <taxon>Bryobacterales</taxon>
        <taxon>Bryobacteraceae</taxon>
        <taxon>Paludibaculum</taxon>
    </lineage>
</organism>
<dbReference type="InterPro" id="IPR011006">
    <property type="entry name" value="CheY-like_superfamily"/>
</dbReference>
<keyword evidence="4" id="KW-0902">Two-component regulatory system</keyword>
<dbReference type="Gene3D" id="3.40.50.2300">
    <property type="match status" value="2"/>
</dbReference>
<keyword evidence="6" id="KW-0175">Coiled coil</keyword>
<dbReference type="Pfam" id="PF00512">
    <property type="entry name" value="HisKA"/>
    <property type="match status" value="1"/>
</dbReference>
<dbReference type="KEGG" id="pfer:IRI77_06530"/>
<feature type="modified residue" description="4-aspartylphosphate" evidence="5">
    <location>
        <position position="89"/>
    </location>
</feature>
<dbReference type="FunFam" id="3.30.565.10:FF:000010">
    <property type="entry name" value="Sensor histidine kinase RcsC"/>
    <property type="match status" value="1"/>
</dbReference>
<dbReference type="InterPro" id="IPR001789">
    <property type="entry name" value="Sig_transdc_resp-reg_receiver"/>
</dbReference>
<sequence>MTTAGLLEPNHRILVIDDNRAIHDDLKKILLGEIEAQENLQEDESILFGADPVPLTRFEIDSAFQGQQGLRKLEQSLAEGRPYALAFVDVRMPPGWDGVETITHLWHAYPSLQVVVCTAYSDYSWNEIQRHLGQSENLLILKKPFDNIEVIQLAHALTRKWLVSRQAQARLEDLDLMVARRTAELRDANDRIQRQLEEKAAAEVAFRTVFESSPIGITLSDLSGCYVDVNRAMEELVGIGKSRFIGRRAMDLEWLKDPAEYEDIRAKLAEGRDIDSRELTYINPLLGHRTGLLWARRVVIAGVGYSLCFVLDISERKRMEEELVRARQGADAAARAKSEFLANMSHEIRTPLNGILGLSFLLEEEPNADDLRPMMGLIRTSGEVLRRVLDDVLDFSKIESGRLELEEEPFDIRGCLDWSFELFRKGAEEKNLKYSLRLDESLPAVVLGDATRLRQVTANLMSNAVKFTHSGSIRMEAVLEGPGPMEGRQLIRVTVKDTGIGIAEDRLDRLFHSFSQVDASISRCYGGTGLGLAISKSLVEMMGGEIHVESRPGEGATFEFTISVGIAEAARKPVQPDDSGHLKALKILVAEDNMVNQMVILRMLQKLGCHADFASDGRAAVSRVEANSYDIVLMDVHMPSVDGLEATRRIRKMPSAQSCVPVVALTAAATNEDRTACLAAGMNDYLSKPIAFEELRRTLHLWGQCQTPEMTNELIRSAGERIVAARPEGTGVAPPLAEGPAKLASAVQGVAQVTDLAGRV</sequence>
<feature type="domain" description="Response regulatory" evidence="8">
    <location>
        <begin position="586"/>
        <end position="703"/>
    </location>
</feature>
<dbReference type="CDD" id="cd17546">
    <property type="entry name" value="REC_hyHK_CKI1_RcsC-like"/>
    <property type="match status" value="1"/>
</dbReference>
<gene>
    <name evidence="10" type="ORF">IRI77_06530</name>
</gene>
<keyword evidence="11" id="KW-1185">Reference proteome</keyword>
<dbReference type="Gene3D" id="1.10.287.130">
    <property type="match status" value="1"/>
</dbReference>
<evidence type="ECO:0000259" key="7">
    <source>
        <dbReference type="PROSITE" id="PS50109"/>
    </source>
</evidence>
<evidence type="ECO:0000259" key="9">
    <source>
        <dbReference type="PROSITE" id="PS50112"/>
    </source>
</evidence>
<dbReference type="RefSeq" id="WP_194451266.1">
    <property type="nucleotide sequence ID" value="NZ_CP063849.1"/>
</dbReference>
<dbReference type="CDD" id="cd00130">
    <property type="entry name" value="PAS"/>
    <property type="match status" value="1"/>
</dbReference>
<dbReference type="SUPFAM" id="SSF52172">
    <property type="entry name" value="CheY-like"/>
    <property type="match status" value="2"/>
</dbReference>
<dbReference type="PROSITE" id="PS50109">
    <property type="entry name" value="HIS_KIN"/>
    <property type="match status" value="1"/>
</dbReference>
<evidence type="ECO:0000259" key="8">
    <source>
        <dbReference type="PROSITE" id="PS50110"/>
    </source>
</evidence>
<evidence type="ECO:0000313" key="11">
    <source>
        <dbReference type="Proteomes" id="UP000593892"/>
    </source>
</evidence>